<feature type="region of interest" description="Disordered" evidence="1">
    <location>
        <begin position="58"/>
        <end position="94"/>
    </location>
</feature>
<evidence type="ECO:0000256" key="1">
    <source>
        <dbReference type="SAM" id="MobiDB-lite"/>
    </source>
</evidence>
<dbReference type="Proteomes" id="UP000750711">
    <property type="component" value="Unassembled WGS sequence"/>
</dbReference>
<feature type="compositionally biased region" description="Basic and acidic residues" evidence="1">
    <location>
        <begin position="62"/>
        <end position="74"/>
    </location>
</feature>
<evidence type="ECO:0000313" key="3">
    <source>
        <dbReference type="EMBL" id="KAH0563432.1"/>
    </source>
</evidence>
<comment type="caution">
    <text evidence="3">The sequence shown here is derived from an EMBL/GenBank/DDBJ whole genome shotgun (WGS) entry which is preliminary data.</text>
</comment>
<organism evidence="3 4">
    <name type="scientific">Trichoglossum hirsutum</name>
    <dbReference type="NCBI Taxonomy" id="265104"/>
    <lineage>
        <taxon>Eukaryota</taxon>
        <taxon>Fungi</taxon>
        <taxon>Dikarya</taxon>
        <taxon>Ascomycota</taxon>
        <taxon>Pezizomycotina</taxon>
        <taxon>Geoglossomycetes</taxon>
        <taxon>Geoglossales</taxon>
        <taxon>Geoglossaceae</taxon>
        <taxon>Trichoglossum</taxon>
    </lineage>
</organism>
<evidence type="ECO:0000313" key="4">
    <source>
        <dbReference type="Proteomes" id="UP000750711"/>
    </source>
</evidence>
<protein>
    <submittedName>
        <fullName evidence="3">Uncharacterized protein</fullName>
    </submittedName>
</protein>
<keyword evidence="2" id="KW-0732">Signal</keyword>
<keyword evidence="4" id="KW-1185">Reference proteome</keyword>
<feature type="signal peptide" evidence="2">
    <location>
        <begin position="1"/>
        <end position="18"/>
    </location>
</feature>
<sequence length="94" mass="10616">MLKLFAAILLTSATFIIATPVPLVGNEVRVVNKRTNDYPGYQFDGDTDPLDKRTNDYPGYKFDGDTDPLEKRTNDYPGYKFEGDTDGDVNPYKE</sequence>
<dbReference type="EMBL" id="JAGHQM010000204">
    <property type="protein sequence ID" value="KAH0563432.1"/>
    <property type="molecule type" value="Genomic_DNA"/>
</dbReference>
<name>A0A9P8LFR9_9PEZI</name>
<feature type="chain" id="PRO_5040478989" evidence="2">
    <location>
        <begin position="19"/>
        <end position="94"/>
    </location>
</feature>
<gene>
    <name evidence="3" type="ORF">GP486_002007</name>
</gene>
<evidence type="ECO:0000256" key="2">
    <source>
        <dbReference type="SAM" id="SignalP"/>
    </source>
</evidence>
<accession>A0A9P8LFR9</accession>
<dbReference type="AlphaFoldDB" id="A0A9P8LFR9"/>
<reference evidence="3" key="1">
    <citation type="submission" date="2021-03" db="EMBL/GenBank/DDBJ databases">
        <title>Comparative genomics and phylogenomic investigation of the class Geoglossomycetes provide insights into ecological specialization and systematics.</title>
        <authorList>
            <person name="Melie T."/>
            <person name="Pirro S."/>
            <person name="Miller A.N."/>
            <person name="Quandt A."/>
        </authorList>
    </citation>
    <scope>NUCLEOTIDE SEQUENCE</scope>
    <source>
        <strain evidence="3">CAQ_001_2017</strain>
    </source>
</reference>
<proteinExistence type="predicted"/>